<dbReference type="SUPFAM" id="SSF89550">
    <property type="entry name" value="PHP domain-like"/>
    <property type="match status" value="1"/>
</dbReference>
<dbReference type="RefSeq" id="WP_006303638.1">
    <property type="nucleotide sequence ID" value="NZ_AEDQ01000010.1"/>
</dbReference>
<dbReference type="InterPro" id="IPR004013">
    <property type="entry name" value="PHP_dom"/>
</dbReference>
<feature type="domain" description="Polymerase/histidinol phosphatase N-terminal" evidence="1">
    <location>
        <begin position="6"/>
        <end position="92"/>
    </location>
</feature>
<gene>
    <name evidence="2" type="ORF">HMPREF9248_1196</name>
</gene>
<evidence type="ECO:0000259" key="1">
    <source>
        <dbReference type="SMART" id="SM00481"/>
    </source>
</evidence>
<name>A0ABP2J0J6_9ACTN</name>
<dbReference type="InterPro" id="IPR016195">
    <property type="entry name" value="Pol/histidinol_Pase-like"/>
</dbReference>
<comment type="caution">
    <text evidence="2">The sequence shown here is derived from an EMBL/GenBank/DDBJ whole genome shotgun (WGS) entry which is preliminary data.</text>
</comment>
<protein>
    <submittedName>
        <fullName evidence="2">Hydrolase</fullName>
    </submittedName>
</protein>
<evidence type="ECO:0000313" key="3">
    <source>
        <dbReference type="Proteomes" id="UP000004431"/>
    </source>
</evidence>
<dbReference type="EMBL" id="AEDQ01000010">
    <property type="protein sequence ID" value="EFL44532.1"/>
    <property type="molecule type" value="Genomic_DNA"/>
</dbReference>
<proteinExistence type="predicted"/>
<reference evidence="2 3" key="1">
    <citation type="submission" date="2010-08" db="EMBL/GenBank/DDBJ databases">
        <authorList>
            <person name="Durkin A.S."/>
            <person name="Madupu R."/>
            <person name="Torralba M."/>
            <person name="Gillis M."/>
            <person name="Methe B."/>
            <person name="Sutton G."/>
            <person name="Nelson K.E."/>
        </authorList>
    </citation>
    <scope>NUCLEOTIDE SEQUENCE [LARGE SCALE GENOMIC DNA]</scope>
    <source>
        <strain evidence="2 3">PB189-T1-4</strain>
    </source>
</reference>
<dbReference type="SMART" id="SM00481">
    <property type="entry name" value="POLIIIAc"/>
    <property type="match status" value="1"/>
</dbReference>
<dbReference type="InterPro" id="IPR003141">
    <property type="entry name" value="Pol/His_phosphatase_N"/>
</dbReference>
<accession>A0ABP2J0J6</accession>
<dbReference type="Gene3D" id="3.20.20.140">
    <property type="entry name" value="Metal-dependent hydrolases"/>
    <property type="match status" value="1"/>
</dbReference>
<dbReference type="Proteomes" id="UP000004431">
    <property type="component" value="Unassembled WGS sequence"/>
</dbReference>
<dbReference type="InterPro" id="IPR050243">
    <property type="entry name" value="PHP_phosphatase"/>
</dbReference>
<dbReference type="CDD" id="cd07437">
    <property type="entry name" value="PHP_HisPPase_Ycdx_like"/>
    <property type="match status" value="1"/>
</dbReference>
<sequence length="268" mass="30032">MVRIACDTHSHTIFSRHAFSTLQENVHAAAMVGLDALGTTDHFSSLITREADYERAHGYDSRDFQHFLNYPTLPKTWEGVRILRACEVDIADMDGHIFGHNVQVTYGISGGVYKHPRNLEDMVVSQCDYVLASLHNLDIARGASKDEVTRMYMHVLDNPKVFILGHLGRYGVEFNIRELVRYARECNKCIEINEATLAEYKNTSCKEIARMCAEEGTMIVTGSDSHFSGDIGKFPHVEAMLDEIDFPQELIATSDGKTLTACLKKALG</sequence>
<dbReference type="GO" id="GO:0016787">
    <property type="term" value="F:hydrolase activity"/>
    <property type="evidence" value="ECO:0007669"/>
    <property type="project" value="UniProtKB-KW"/>
</dbReference>
<dbReference type="Pfam" id="PF02811">
    <property type="entry name" value="PHP"/>
    <property type="match status" value="1"/>
</dbReference>
<keyword evidence="2" id="KW-0378">Hydrolase</keyword>
<keyword evidence="3" id="KW-1185">Reference proteome</keyword>
<dbReference type="PANTHER" id="PTHR36928">
    <property type="entry name" value="PHOSPHATASE YCDX-RELATED"/>
    <property type="match status" value="1"/>
</dbReference>
<organism evidence="2 3">
    <name type="scientific">Fannyhessea vaginae PB189-T1-4</name>
    <dbReference type="NCBI Taxonomy" id="866774"/>
    <lineage>
        <taxon>Bacteria</taxon>
        <taxon>Bacillati</taxon>
        <taxon>Actinomycetota</taxon>
        <taxon>Coriobacteriia</taxon>
        <taxon>Coriobacteriales</taxon>
        <taxon>Atopobiaceae</taxon>
        <taxon>Fannyhessea</taxon>
    </lineage>
</organism>
<evidence type="ECO:0000313" key="2">
    <source>
        <dbReference type="EMBL" id="EFL44532.1"/>
    </source>
</evidence>
<dbReference type="PANTHER" id="PTHR36928:SF1">
    <property type="entry name" value="PHOSPHATASE YCDX-RELATED"/>
    <property type="match status" value="1"/>
</dbReference>